<dbReference type="NCBIfam" id="TIGR00406">
    <property type="entry name" value="prmA"/>
    <property type="match status" value="1"/>
</dbReference>
<dbReference type="PANTHER" id="PTHR43648:SF1">
    <property type="entry name" value="ELECTRON TRANSFER FLAVOPROTEIN BETA SUBUNIT LYSINE METHYLTRANSFERASE"/>
    <property type="match status" value="1"/>
</dbReference>
<feature type="binding site" evidence="6">
    <location>
        <position position="188"/>
    </location>
    <ligand>
        <name>S-adenosyl-L-methionine</name>
        <dbReference type="ChEBI" id="CHEBI:59789"/>
    </ligand>
</feature>
<keyword evidence="3 6" id="KW-0489">Methyltransferase</keyword>
<evidence type="ECO:0000256" key="5">
    <source>
        <dbReference type="ARBA" id="ARBA00022691"/>
    </source>
</evidence>
<proteinExistence type="inferred from homology"/>
<organism evidence="7 8">
    <name type="scientific">Paucilactobacillus suebicus DSM 5007 = KCTC 3549</name>
    <dbReference type="NCBI Taxonomy" id="1423807"/>
    <lineage>
        <taxon>Bacteria</taxon>
        <taxon>Bacillati</taxon>
        <taxon>Bacillota</taxon>
        <taxon>Bacilli</taxon>
        <taxon>Lactobacillales</taxon>
        <taxon>Lactobacillaceae</taxon>
        <taxon>Paucilactobacillus</taxon>
    </lineage>
</organism>
<feature type="binding site" evidence="6">
    <location>
        <position position="253"/>
    </location>
    <ligand>
        <name>S-adenosyl-L-methionine</name>
        <dbReference type="ChEBI" id="CHEBI:59789"/>
    </ligand>
</feature>
<dbReference type="SUPFAM" id="SSF53335">
    <property type="entry name" value="S-adenosyl-L-methionine-dependent methyltransferases"/>
    <property type="match status" value="1"/>
</dbReference>
<evidence type="ECO:0000256" key="3">
    <source>
        <dbReference type="ARBA" id="ARBA00022603"/>
    </source>
</evidence>
<dbReference type="Proteomes" id="UP000051820">
    <property type="component" value="Unassembled WGS sequence"/>
</dbReference>
<sequence>MTLQWTEVTVKTESESVEAVSFILNDLGASGVKIEDAKDFESLTPGKYGEHGEIIDPNDIPHITSGANVTAYYPQSVFVPEIIPTIRQKVAALSNFGLNPGSGEVIANAVSDENWATAWKKYYHPVRVTRHLTIVPQWEEYKPSDDDEQIISLDPGMAFGTGTHPTTKLMLQALEMVIRGGESMIDVGTGSGVLSIAAKLLGANNVDAYDVDDVAVRSALSNVKLNPSVEPINIAANDLLKGIHKQVDIVVANILAEIIIPLVPQAFDNLKQGGYFLCSGIIADKFDQVAQEIKKHGFVINETLKIKDWYGIIAYKPLPDE</sequence>
<name>A0A0R1W2K7_9LACO</name>
<dbReference type="CDD" id="cd02440">
    <property type="entry name" value="AdoMet_MTases"/>
    <property type="match status" value="1"/>
</dbReference>
<dbReference type="GO" id="GO:0005840">
    <property type="term" value="C:ribosome"/>
    <property type="evidence" value="ECO:0007669"/>
    <property type="project" value="UniProtKB-KW"/>
</dbReference>
<reference evidence="7 8" key="1">
    <citation type="journal article" date="2015" name="Genome Announc.">
        <title>Expanding the biotechnology potential of lactobacilli through comparative genomics of 213 strains and associated genera.</title>
        <authorList>
            <person name="Sun Z."/>
            <person name="Harris H.M."/>
            <person name="McCann A."/>
            <person name="Guo C."/>
            <person name="Argimon S."/>
            <person name="Zhang W."/>
            <person name="Yang X."/>
            <person name="Jeffery I.B."/>
            <person name="Cooney J.C."/>
            <person name="Kagawa T.F."/>
            <person name="Liu W."/>
            <person name="Song Y."/>
            <person name="Salvetti E."/>
            <person name="Wrobel A."/>
            <person name="Rasinkangas P."/>
            <person name="Parkhill J."/>
            <person name="Rea M.C."/>
            <person name="O'Sullivan O."/>
            <person name="Ritari J."/>
            <person name="Douillard F.P."/>
            <person name="Paul Ross R."/>
            <person name="Yang R."/>
            <person name="Briner A.E."/>
            <person name="Felis G.E."/>
            <person name="de Vos W.M."/>
            <person name="Barrangou R."/>
            <person name="Klaenhammer T.R."/>
            <person name="Caufield P.W."/>
            <person name="Cui Y."/>
            <person name="Zhang H."/>
            <person name="O'Toole P.W."/>
        </authorList>
    </citation>
    <scope>NUCLEOTIDE SEQUENCE [LARGE SCALE GENOMIC DNA]</scope>
    <source>
        <strain evidence="7 8">DSM 5007</strain>
    </source>
</reference>
<dbReference type="eggNOG" id="COG2264">
    <property type="taxonomic scope" value="Bacteria"/>
</dbReference>
<comment type="caution">
    <text evidence="7">The sequence shown here is derived from an EMBL/GenBank/DDBJ whole genome shotgun (WGS) entry which is preliminary data.</text>
</comment>
<dbReference type="EC" id="2.1.1.-" evidence="6"/>
<dbReference type="PIRSF" id="PIRSF000401">
    <property type="entry name" value="RPL11_MTase"/>
    <property type="match status" value="1"/>
</dbReference>
<dbReference type="Gene3D" id="3.40.50.150">
    <property type="entry name" value="Vaccinia Virus protein VP39"/>
    <property type="match status" value="1"/>
</dbReference>
<keyword evidence="7" id="KW-0687">Ribonucleoprotein</keyword>
<dbReference type="PATRIC" id="fig|1423807.3.peg.287"/>
<comment type="subcellular location">
    <subcellularLocation>
        <location evidence="6">Cytoplasm</location>
    </subcellularLocation>
</comment>
<dbReference type="PANTHER" id="PTHR43648">
    <property type="entry name" value="ELECTRON TRANSFER FLAVOPROTEIN BETA SUBUNIT LYSINE METHYLTRANSFERASE"/>
    <property type="match status" value="1"/>
</dbReference>
<dbReference type="InterPro" id="IPR029063">
    <property type="entry name" value="SAM-dependent_MTases_sf"/>
</dbReference>
<accession>A0A0R1W2K7</accession>
<comment type="function">
    <text evidence="6">Methylates ribosomal protein L11.</text>
</comment>
<dbReference type="Pfam" id="PF06325">
    <property type="entry name" value="PrmA"/>
    <property type="match status" value="1"/>
</dbReference>
<keyword evidence="4 6" id="KW-0808">Transferase</keyword>
<evidence type="ECO:0000256" key="1">
    <source>
        <dbReference type="ARBA" id="ARBA00009741"/>
    </source>
</evidence>
<dbReference type="InterPro" id="IPR050078">
    <property type="entry name" value="Ribosomal_L11_MeTrfase_PrmA"/>
</dbReference>
<gene>
    <name evidence="6" type="primary">prmA</name>
    <name evidence="7" type="ORF">FD16_GL000284</name>
</gene>
<evidence type="ECO:0000256" key="2">
    <source>
        <dbReference type="ARBA" id="ARBA00022490"/>
    </source>
</evidence>
<dbReference type="HAMAP" id="MF_00735">
    <property type="entry name" value="Methyltr_PrmA"/>
    <property type="match status" value="1"/>
</dbReference>
<feature type="binding site" evidence="6">
    <location>
        <position position="167"/>
    </location>
    <ligand>
        <name>S-adenosyl-L-methionine</name>
        <dbReference type="ChEBI" id="CHEBI:59789"/>
    </ligand>
</feature>
<dbReference type="EMBL" id="AZGF01000011">
    <property type="protein sequence ID" value="KRM12072.1"/>
    <property type="molecule type" value="Genomic_DNA"/>
</dbReference>
<keyword evidence="8" id="KW-1185">Reference proteome</keyword>
<comment type="catalytic activity">
    <reaction evidence="6">
        <text>L-lysyl-[protein] + 3 S-adenosyl-L-methionine = N(6),N(6),N(6)-trimethyl-L-lysyl-[protein] + 3 S-adenosyl-L-homocysteine + 3 H(+)</text>
        <dbReference type="Rhea" id="RHEA:54192"/>
        <dbReference type="Rhea" id="RHEA-COMP:9752"/>
        <dbReference type="Rhea" id="RHEA-COMP:13826"/>
        <dbReference type="ChEBI" id="CHEBI:15378"/>
        <dbReference type="ChEBI" id="CHEBI:29969"/>
        <dbReference type="ChEBI" id="CHEBI:57856"/>
        <dbReference type="ChEBI" id="CHEBI:59789"/>
        <dbReference type="ChEBI" id="CHEBI:61961"/>
    </reaction>
</comment>
<keyword evidence="7" id="KW-0689">Ribosomal protein</keyword>
<evidence type="ECO:0000256" key="4">
    <source>
        <dbReference type="ARBA" id="ARBA00022679"/>
    </source>
</evidence>
<keyword evidence="2 6" id="KW-0963">Cytoplasm</keyword>
<evidence type="ECO:0000313" key="8">
    <source>
        <dbReference type="Proteomes" id="UP000051820"/>
    </source>
</evidence>
<dbReference type="GO" id="GO:0005737">
    <property type="term" value="C:cytoplasm"/>
    <property type="evidence" value="ECO:0007669"/>
    <property type="project" value="UniProtKB-SubCell"/>
</dbReference>
<comment type="similarity">
    <text evidence="1 6">Belongs to the methyltransferase superfamily. PrmA family.</text>
</comment>
<keyword evidence="5 6" id="KW-0949">S-adenosyl-L-methionine</keyword>
<dbReference type="GO" id="GO:0016279">
    <property type="term" value="F:protein-lysine N-methyltransferase activity"/>
    <property type="evidence" value="ECO:0007669"/>
    <property type="project" value="RHEA"/>
</dbReference>
<feature type="binding site" evidence="6">
    <location>
        <position position="210"/>
    </location>
    <ligand>
        <name>S-adenosyl-L-methionine</name>
        <dbReference type="ChEBI" id="CHEBI:59789"/>
    </ligand>
</feature>
<dbReference type="GO" id="GO:0032259">
    <property type="term" value="P:methylation"/>
    <property type="evidence" value="ECO:0007669"/>
    <property type="project" value="UniProtKB-KW"/>
</dbReference>
<evidence type="ECO:0000256" key="6">
    <source>
        <dbReference type="HAMAP-Rule" id="MF_00735"/>
    </source>
</evidence>
<protein>
    <recommendedName>
        <fullName evidence="6">Ribosomal protein L11 methyltransferase</fullName>
        <shortName evidence="6">L11 Mtase</shortName>
        <ecNumber evidence="6">2.1.1.-</ecNumber>
    </recommendedName>
</protein>
<dbReference type="InterPro" id="IPR004498">
    <property type="entry name" value="Ribosomal_PrmA_MeTrfase"/>
</dbReference>
<dbReference type="STRING" id="1423807.FD16_GL000284"/>
<dbReference type="AlphaFoldDB" id="A0A0R1W2K7"/>
<evidence type="ECO:0000313" key="7">
    <source>
        <dbReference type="EMBL" id="KRM12072.1"/>
    </source>
</evidence>